<dbReference type="InterPro" id="IPR008271">
    <property type="entry name" value="Ser/Thr_kinase_AS"/>
</dbReference>
<feature type="compositionally biased region" description="Low complexity" evidence="10">
    <location>
        <begin position="193"/>
        <end position="204"/>
    </location>
</feature>
<gene>
    <name evidence="13" type="primary">A09p079410.1_BraROA</name>
    <name evidence="13" type="ORF">IGI04_038842</name>
</gene>
<feature type="compositionally biased region" description="Basic residues" evidence="10">
    <location>
        <begin position="208"/>
        <end position="223"/>
    </location>
</feature>
<protein>
    <recommendedName>
        <fullName evidence="12">Protein kinase domain-containing protein</fullName>
    </recommendedName>
</protein>
<evidence type="ECO:0000256" key="2">
    <source>
        <dbReference type="ARBA" id="ARBA00008427"/>
    </source>
</evidence>
<name>A0ABQ7LM91_BRACM</name>
<evidence type="ECO:0000313" key="14">
    <source>
        <dbReference type="Proteomes" id="UP000823674"/>
    </source>
</evidence>
<evidence type="ECO:0000259" key="12">
    <source>
        <dbReference type="PROSITE" id="PS50011"/>
    </source>
</evidence>
<dbReference type="Proteomes" id="UP000823674">
    <property type="component" value="Chromosome A09"/>
</dbReference>
<keyword evidence="7" id="KW-0689">Ribosomal protein</keyword>
<feature type="compositionally biased region" description="Basic and acidic residues" evidence="10">
    <location>
        <begin position="666"/>
        <end position="677"/>
    </location>
</feature>
<feature type="compositionally biased region" description="Basic and acidic residues" evidence="10">
    <location>
        <begin position="272"/>
        <end position="287"/>
    </location>
</feature>
<feature type="region of interest" description="Disordered" evidence="10">
    <location>
        <begin position="120"/>
        <end position="139"/>
    </location>
</feature>
<feature type="region of interest" description="Disordered" evidence="10">
    <location>
        <begin position="630"/>
        <end position="748"/>
    </location>
</feature>
<dbReference type="Gene3D" id="6.10.250.3260">
    <property type="match status" value="1"/>
</dbReference>
<dbReference type="PANTHER" id="PTHR24056">
    <property type="entry name" value="CELL DIVISION PROTEIN KINASE"/>
    <property type="match status" value="1"/>
</dbReference>
<dbReference type="Pfam" id="PF00069">
    <property type="entry name" value="Pkinase"/>
    <property type="match status" value="1"/>
</dbReference>
<keyword evidence="14" id="KW-1185">Reference proteome</keyword>
<keyword evidence="4 9" id="KW-0547">Nucleotide-binding</keyword>
<feature type="domain" description="Protein kinase" evidence="12">
    <location>
        <begin position="341"/>
        <end position="625"/>
    </location>
</feature>
<evidence type="ECO:0000256" key="3">
    <source>
        <dbReference type="ARBA" id="ARBA00022679"/>
    </source>
</evidence>
<comment type="similarity">
    <text evidence="1">Belongs to the protein kinase superfamily. CMGC Ser/Thr protein kinase family. CDC2/CDKX subfamily.</text>
</comment>
<dbReference type="Gene3D" id="3.30.200.20">
    <property type="entry name" value="Phosphorylase Kinase, domain 1"/>
    <property type="match status" value="1"/>
</dbReference>
<evidence type="ECO:0000256" key="1">
    <source>
        <dbReference type="ARBA" id="ARBA00006485"/>
    </source>
</evidence>
<dbReference type="PROSITE" id="PS50011">
    <property type="entry name" value="PROTEIN_KINASE_DOM"/>
    <property type="match status" value="1"/>
</dbReference>
<evidence type="ECO:0000256" key="8">
    <source>
        <dbReference type="ARBA" id="ARBA00023274"/>
    </source>
</evidence>
<keyword evidence="11" id="KW-1133">Transmembrane helix</keyword>
<dbReference type="InterPro" id="IPR008991">
    <property type="entry name" value="Translation_prot_SH3-like_sf"/>
</dbReference>
<dbReference type="EMBL" id="JADBGQ010000008">
    <property type="protein sequence ID" value="KAG5387372.1"/>
    <property type="molecule type" value="Genomic_DNA"/>
</dbReference>
<proteinExistence type="inferred from homology"/>
<accession>A0ABQ7LM91</accession>
<evidence type="ECO:0000313" key="13">
    <source>
        <dbReference type="EMBL" id="KAG5387372.1"/>
    </source>
</evidence>
<dbReference type="PROSITE" id="PS00107">
    <property type="entry name" value="PROTEIN_KINASE_ATP"/>
    <property type="match status" value="1"/>
</dbReference>
<dbReference type="Gene3D" id="2.30.30.70">
    <property type="entry name" value="Ribosomal protein L21"/>
    <property type="match status" value="1"/>
</dbReference>
<keyword evidence="3" id="KW-0808">Transferase</keyword>
<evidence type="ECO:0000256" key="4">
    <source>
        <dbReference type="ARBA" id="ARBA00022741"/>
    </source>
</evidence>
<dbReference type="PROSITE" id="PS00108">
    <property type="entry name" value="PROTEIN_KINASE_ST"/>
    <property type="match status" value="1"/>
</dbReference>
<keyword evidence="5" id="KW-0418">Kinase</keyword>
<dbReference type="SMART" id="SM00220">
    <property type="entry name" value="S_TKc"/>
    <property type="match status" value="1"/>
</dbReference>
<keyword evidence="8" id="KW-0687">Ribonucleoprotein</keyword>
<organism evidence="13 14">
    <name type="scientific">Brassica rapa subsp. trilocularis</name>
    <dbReference type="NCBI Taxonomy" id="1813537"/>
    <lineage>
        <taxon>Eukaryota</taxon>
        <taxon>Viridiplantae</taxon>
        <taxon>Streptophyta</taxon>
        <taxon>Embryophyta</taxon>
        <taxon>Tracheophyta</taxon>
        <taxon>Spermatophyta</taxon>
        <taxon>Magnoliopsida</taxon>
        <taxon>eudicotyledons</taxon>
        <taxon>Gunneridae</taxon>
        <taxon>Pentapetalae</taxon>
        <taxon>rosids</taxon>
        <taxon>malvids</taxon>
        <taxon>Brassicales</taxon>
        <taxon>Brassicaceae</taxon>
        <taxon>Brassiceae</taxon>
        <taxon>Brassica</taxon>
    </lineage>
</organism>
<evidence type="ECO:0000256" key="7">
    <source>
        <dbReference type="ARBA" id="ARBA00022980"/>
    </source>
</evidence>
<evidence type="ECO:0000256" key="5">
    <source>
        <dbReference type="ARBA" id="ARBA00022777"/>
    </source>
</evidence>
<keyword evidence="11" id="KW-0472">Membrane</keyword>
<dbReference type="InterPro" id="IPR011009">
    <property type="entry name" value="Kinase-like_dom_sf"/>
</dbReference>
<evidence type="ECO:0000256" key="9">
    <source>
        <dbReference type="PROSITE-ProRule" id="PRU10141"/>
    </source>
</evidence>
<feature type="compositionally biased region" description="Basic and acidic residues" evidence="10">
    <location>
        <begin position="642"/>
        <end position="656"/>
    </location>
</feature>
<dbReference type="Gene3D" id="1.10.510.10">
    <property type="entry name" value="Transferase(Phosphotransferase) domain 1"/>
    <property type="match status" value="1"/>
</dbReference>
<dbReference type="SUPFAM" id="SSF50104">
    <property type="entry name" value="Translation proteins SH3-like domain"/>
    <property type="match status" value="1"/>
</dbReference>
<evidence type="ECO:0000256" key="10">
    <source>
        <dbReference type="SAM" id="MobiDB-lite"/>
    </source>
</evidence>
<dbReference type="Pfam" id="PF01157">
    <property type="entry name" value="Ribosomal_L21e"/>
    <property type="match status" value="1"/>
</dbReference>
<comment type="similarity">
    <text evidence="2">Belongs to the eukaryotic ribosomal protein eL21 family.</text>
</comment>
<feature type="region of interest" description="Disordered" evidence="10">
    <location>
        <begin position="193"/>
        <end position="232"/>
    </location>
</feature>
<dbReference type="PANTHER" id="PTHR24056:SF397">
    <property type="entry name" value="OS11G0242500 PROTEIN"/>
    <property type="match status" value="1"/>
</dbReference>
<sequence length="1003" mass="112806">MPAGHGVRARTRDLFARGFRKKGTIPLSTYLRTFKVGDYVDVKVNGAIHKGMPHKFYHGRTGRVWNVTKRAVGVEVNKQIGNRIIKKRLHVRVEHVQQSRCAEEFKLRIKKNDELKAAAKAKGETISTKRQPKGPKPGFMVEGMTLETVTPIPYDVVNDLKGGYYSIFFLVPIRKLWRIMGCKFSKGIRANDSISNQNIDNNSIVKERRSKRNTKTSKKKKKPASSSIANVGSEETQGFINANNNKEEATLKLLIPIDAKNPNSISSNEEGGDNKKVNLERKSSRSVFQRREALQQPRMTRISSVSNGERGAQVMAGWPSWLASVAGEAINGWIPRKPDSFEKLEKIGQGTYSSVYKARDLETNQIVALKKVRFANMDPDSVRFMAREIIILRRLDHPNVMKLEGLITSRVSGSMYLIFEYMEHDLSGLASTPGVKFSEAQIKCYMKQLLHGLEHCHSRGVLHRDIKGSNLLLDQNNNLKIGDFGLANFYGPHQKQPLTSRVVTLWYRPPELLLGSTDYGITVDMWSTGCILAELFNGKPIMPGRTEVEQLHKIFKLCGSPSEEYWKRAKLPDATIFKPQHPYKRCVAETFKSLPSSALALVEALLAVEPDARGTTALALQSEFFTTEPFASEPSSLPKYQPRKESDVKLREEETRRKKGTSSKQNESKQVSRESKANGELLPSIQKPQGQSSQTGLSEKLNTNEDAALKSGTTENGYTRYGLSSVNRSGENVMMGSSRSPRKELRTQRSFVQRGAPQLSKFSNSVAARDASHFSVANPGWLEDSYSNNKGDGDWSQRLLVKPKYSTKDKESIRGHGEKIERMNYSGPLVSNGGNLDDMLKEHERLIQLAVRKARDKKTNRDDNGQTQACLAIMSRSTQRHELKILLIYFLAALVLILIMRSMLTSSQKHQTPEETRSGGCAGACNKLPRSSPDSLLCFSYHNKRSRKNPCLIQYLKRLNNKAIERTYTCLGSAKLERYKNFRKLTISGNQNTQNETSVIDKK</sequence>
<dbReference type="PROSITE" id="PS01171">
    <property type="entry name" value="RIBOSOMAL_L21E"/>
    <property type="match status" value="1"/>
</dbReference>
<feature type="compositionally biased region" description="Polar residues" evidence="10">
    <location>
        <begin position="686"/>
        <end position="739"/>
    </location>
</feature>
<feature type="binding site" evidence="9">
    <location>
        <position position="370"/>
    </location>
    <ligand>
        <name>ATP</name>
        <dbReference type="ChEBI" id="CHEBI:30616"/>
    </ligand>
</feature>
<keyword evidence="11" id="KW-0812">Transmembrane</keyword>
<feature type="region of interest" description="Disordered" evidence="10">
    <location>
        <begin position="262"/>
        <end position="287"/>
    </location>
</feature>
<dbReference type="InterPro" id="IPR050108">
    <property type="entry name" value="CDK"/>
</dbReference>
<dbReference type="SUPFAM" id="SSF56112">
    <property type="entry name" value="Protein kinase-like (PK-like)"/>
    <property type="match status" value="1"/>
</dbReference>
<dbReference type="InterPro" id="IPR018259">
    <property type="entry name" value="Ribosomal_eL21_CS"/>
</dbReference>
<dbReference type="InterPro" id="IPR000719">
    <property type="entry name" value="Prot_kinase_dom"/>
</dbReference>
<dbReference type="InterPro" id="IPR001147">
    <property type="entry name" value="Ribosomal_eL21"/>
</dbReference>
<evidence type="ECO:0000256" key="6">
    <source>
        <dbReference type="ARBA" id="ARBA00022840"/>
    </source>
</evidence>
<keyword evidence="6 9" id="KW-0067">ATP-binding</keyword>
<dbReference type="InterPro" id="IPR017441">
    <property type="entry name" value="Protein_kinase_ATP_BS"/>
</dbReference>
<reference evidence="13 14" key="1">
    <citation type="submission" date="2021-03" db="EMBL/GenBank/DDBJ databases">
        <authorList>
            <person name="King G.J."/>
            <person name="Bancroft I."/>
            <person name="Baten A."/>
            <person name="Bloomfield J."/>
            <person name="Borpatragohain P."/>
            <person name="He Z."/>
            <person name="Irish N."/>
            <person name="Irwin J."/>
            <person name="Liu K."/>
            <person name="Mauleon R.P."/>
            <person name="Moore J."/>
            <person name="Morris R."/>
            <person name="Ostergaard L."/>
            <person name="Wang B."/>
            <person name="Wells R."/>
        </authorList>
    </citation>
    <scope>NUCLEOTIDE SEQUENCE [LARGE SCALE GENOMIC DNA]</scope>
    <source>
        <strain evidence="13">R-o-18</strain>
        <tissue evidence="13">Leaf</tissue>
    </source>
</reference>
<dbReference type="InterPro" id="IPR036948">
    <property type="entry name" value="Ribosomal_eL21_sf"/>
</dbReference>
<evidence type="ECO:0000256" key="11">
    <source>
        <dbReference type="SAM" id="Phobius"/>
    </source>
</evidence>
<feature type="transmembrane region" description="Helical" evidence="11">
    <location>
        <begin position="883"/>
        <end position="900"/>
    </location>
</feature>
<comment type="caution">
    <text evidence="13">The sequence shown here is derived from an EMBL/GenBank/DDBJ whole genome shotgun (WGS) entry which is preliminary data.</text>
</comment>